<feature type="region of interest" description="Disordered" evidence="2">
    <location>
        <begin position="233"/>
        <end position="276"/>
    </location>
</feature>
<dbReference type="AlphaFoldDB" id="A0AAN6GBC0"/>
<feature type="compositionally biased region" description="Basic and acidic residues" evidence="2">
    <location>
        <begin position="322"/>
        <end position="338"/>
    </location>
</feature>
<dbReference type="Pfam" id="PF19270">
    <property type="entry name" value="FBO_C"/>
    <property type="match status" value="1"/>
</dbReference>
<dbReference type="Proteomes" id="UP001176521">
    <property type="component" value="Unassembled WGS sequence"/>
</dbReference>
<feature type="domain" description="F-box protein Hrt3/FBXO9 C-terminal" evidence="3">
    <location>
        <begin position="544"/>
        <end position="624"/>
    </location>
</feature>
<dbReference type="PANTHER" id="PTHR12874:SF9">
    <property type="entry name" value="F-BOX ONLY PROTEIN 48"/>
    <property type="match status" value="1"/>
</dbReference>
<sequence>MSAGADAGDTADDELQRFREQWRKELLKGGGGGAGSSAGTAASAPSASSIATAAGPTAAETAPNSEQSSGVANLDALERAGGSDAYRSLFAYTRAVLAERRHDLNAALEAYKRAFRLHDKPDRLYHRACTLLLDNASGASSTGPSAPGKGKGKTLVKVEGVEITTLLDEPLSALLRASLEPGTDDDASAKTPAPVRSVVTPRTSPTTVSKPLPQSTTSPTRISSKLADAHLPRAPLIPSDAPGPSHTSPSPPANRYTAHRNLPTRPPSFDFRLPPVKSTNRLEPILEQLLINPRPDRETMLQRSRQSDDASKMVISPAAGAGKDKAENVPSAGKERQGDATASVPVITSTSSSSATPRMNPLAFYPLEEEAPCPFSLLPDEILLAIAVEVARPRGKRGEKLPLPIGLHSVPGAPTLGSHASGKESGGGKQGQHGHHAPSSGAQGSAASQSAPSHSTSHNHGHVHNHPLGLAVNLALPDVCSLEALGRTCTKWRVLTSGAAKVGAGGEGWGVWRLCVRATLLPPLLPALRSGNDPAPHDALLRALYAAHSSDWRTLYLEHPRVRLNGCYIASCRYTRPGLSEDNVWISVVHVVEFYRSIRLLPDGTCLSLLTTETPAETVRRMEPGWKRKGMCVGRWKLFPWGLPEENERVARRKALGAARRRRGGRTLEGEGATPAESGDTNALAQGMEDLLLENGYPAHGDVDGEGNSPNEDGEDDDDGDDDVFYEYDTDDEWHALSPSSSSQVNSSPPRQPKLVLTDLRDRTLPKYAFRMVFALKSGGRGKWNRLELETYESIHLGNGERLGLPLTHTKPFVFSVVRSY</sequence>
<feature type="compositionally biased region" description="Acidic residues" evidence="2">
    <location>
        <begin position="712"/>
        <end position="725"/>
    </location>
</feature>
<feature type="compositionally biased region" description="Basic and acidic residues" evidence="2">
    <location>
        <begin position="294"/>
        <end position="311"/>
    </location>
</feature>
<evidence type="ECO:0000256" key="1">
    <source>
        <dbReference type="ARBA" id="ARBA00022786"/>
    </source>
</evidence>
<dbReference type="GO" id="GO:0005737">
    <property type="term" value="C:cytoplasm"/>
    <property type="evidence" value="ECO:0007669"/>
    <property type="project" value="TreeGrafter"/>
</dbReference>
<proteinExistence type="predicted"/>
<evidence type="ECO:0000259" key="3">
    <source>
        <dbReference type="Pfam" id="PF19270"/>
    </source>
</evidence>
<dbReference type="EMBL" id="JAPDMQ010000280">
    <property type="protein sequence ID" value="KAK0528244.1"/>
    <property type="molecule type" value="Genomic_DNA"/>
</dbReference>
<reference evidence="4" key="1">
    <citation type="journal article" date="2023" name="PhytoFront">
        <title>Draft Genome Resources of Seven Strains of Tilletia horrida, Causal Agent of Kernel Smut of Rice.</title>
        <authorList>
            <person name="Khanal S."/>
            <person name="Antony Babu S."/>
            <person name="Zhou X.G."/>
        </authorList>
    </citation>
    <scope>NUCLEOTIDE SEQUENCE</scope>
    <source>
        <strain evidence="4">TX3</strain>
    </source>
</reference>
<feature type="compositionally biased region" description="Low complexity" evidence="2">
    <location>
        <begin position="437"/>
        <end position="456"/>
    </location>
</feature>
<feature type="region of interest" description="Disordered" evidence="2">
    <location>
        <begin position="293"/>
        <end position="358"/>
    </location>
</feature>
<organism evidence="4 5">
    <name type="scientific">Tilletia horrida</name>
    <dbReference type="NCBI Taxonomy" id="155126"/>
    <lineage>
        <taxon>Eukaryota</taxon>
        <taxon>Fungi</taxon>
        <taxon>Dikarya</taxon>
        <taxon>Basidiomycota</taxon>
        <taxon>Ustilaginomycotina</taxon>
        <taxon>Exobasidiomycetes</taxon>
        <taxon>Tilletiales</taxon>
        <taxon>Tilletiaceae</taxon>
        <taxon>Tilletia</taxon>
    </lineage>
</organism>
<dbReference type="InterPro" id="IPR045464">
    <property type="entry name" value="Hrt3/FBXO9_C"/>
</dbReference>
<feature type="compositionally biased region" description="Basic residues" evidence="2">
    <location>
        <begin position="656"/>
        <end position="665"/>
    </location>
</feature>
<feature type="compositionally biased region" description="Low complexity" evidence="2">
    <location>
        <begin position="340"/>
        <end position="357"/>
    </location>
</feature>
<accession>A0AAN6GBC0</accession>
<evidence type="ECO:0000256" key="2">
    <source>
        <dbReference type="SAM" id="MobiDB-lite"/>
    </source>
</evidence>
<feature type="region of interest" description="Disordered" evidence="2">
    <location>
        <begin position="695"/>
        <end position="725"/>
    </location>
</feature>
<dbReference type="GO" id="GO:0031146">
    <property type="term" value="P:SCF-dependent proteasomal ubiquitin-dependent protein catabolic process"/>
    <property type="evidence" value="ECO:0007669"/>
    <property type="project" value="TreeGrafter"/>
</dbReference>
<feature type="region of interest" description="Disordered" evidence="2">
    <location>
        <begin position="1"/>
        <end position="70"/>
    </location>
</feature>
<keyword evidence="5" id="KW-1185">Reference proteome</keyword>
<feature type="compositionally biased region" description="Basic and acidic residues" evidence="2">
    <location>
        <begin position="14"/>
        <end position="27"/>
    </location>
</feature>
<feature type="region of interest" description="Disordered" evidence="2">
    <location>
        <begin position="397"/>
        <end position="464"/>
    </location>
</feature>
<protein>
    <recommendedName>
        <fullName evidence="3">F-box protein Hrt3/FBXO9 C-terminal domain-containing protein</fullName>
    </recommendedName>
</protein>
<evidence type="ECO:0000313" key="4">
    <source>
        <dbReference type="EMBL" id="KAK0528244.1"/>
    </source>
</evidence>
<feature type="region of interest" description="Disordered" evidence="2">
    <location>
        <begin position="656"/>
        <end position="681"/>
    </location>
</feature>
<feature type="compositionally biased region" description="Low complexity" evidence="2">
    <location>
        <begin position="37"/>
        <end position="63"/>
    </location>
</feature>
<dbReference type="PANTHER" id="PTHR12874">
    <property type="entry name" value="F-BOX ONLY PROTEIN 48-RELATED"/>
    <property type="match status" value="1"/>
</dbReference>
<gene>
    <name evidence="4" type="ORF">OC842_004608</name>
</gene>
<evidence type="ECO:0000313" key="5">
    <source>
        <dbReference type="Proteomes" id="UP001176521"/>
    </source>
</evidence>
<name>A0AAN6GBC0_9BASI</name>
<feature type="compositionally biased region" description="Polar residues" evidence="2">
    <location>
        <begin position="212"/>
        <end position="221"/>
    </location>
</feature>
<feature type="region of interest" description="Disordered" evidence="2">
    <location>
        <begin position="181"/>
        <end position="221"/>
    </location>
</feature>
<keyword evidence="1" id="KW-0833">Ubl conjugation pathway</keyword>
<feature type="compositionally biased region" description="Low complexity" evidence="2">
    <location>
        <begin position="194"/>
        <end position="209"/>
    </location>
</feature>
<comment type="caution">
    <text evidence="4">The sequence shown here is derived from an EMBL/GenBank/DDBJ whole genome shotgun (WGS) entry which is preliminary data.</text>
</comment>
<dbReference type="GO" id="GO:0019005">
    <property type="term" value="C:SCF ubiquitin ligase complex"/>
    <property type="evidence" value="ECO:0007669"/>
    <property type="project" value="TreeGrafter"/>
</dbReference>